<dbReference type="Gene3D" id="3.40.470.10">
    <property type="entry name" value="Uracil-DNA glycosylase-like domain"/>
    <property type="match status" value="1"/>
</dbReference>
<evidence type="ECO:0000256" key="11">
    <source>
        <dbReference type="ARBA" id="ARBA00023204"/>
    </source>
</evidence>
<keyword evidence="5" id="KW-0004">4Fe-4S</keyword>
<dbReference type="InterPro" id="IPR051536">
    <property type="entry name" value="UDG_Type-4/5"/>
</dbReference>
<evidence type="ECO:0000256" key="2">
    <source>
        <dbReference type="ARBA" id="ARBA00006521"/>
    </source>
</evidence>
<dbReference type="GO" id="GO:0006281">
    <property type="term" value="P:DNA repair"/>
    <property type="evidence" value="ECO:0007669"/>
    <property type="project" value="UniProtKB-KW"/>
</dbReference>
<comment type="similarity">
    <text evidence="2">Belongs to the uracil-DNA glycosylase (UDG) superfamily. Type 4 (UDGa) family.</text>
</comment>
<evidence type="ECO:0000313" key="13">
    <source>
        <dbReference type="EMBL" id="AOO64968.1"/>
    </source>
</evidence>
<proteinExistence type="inferred from homology"/>
<dbReference type="Pfam" id="PF03167">
    <property type="entry name" value="UDG"/>
    <property type="match status" value="1"/>
</dbReference>
<dbReference type="GO" id="GO:0004844">
    <property type="term" value="F:uracil DNA N-glycosylase activity"/>
    <property type="evidence" value="ECO:0007669"/>
    <property type="project" value="UniProtKB-EC"/>
</dbReference>
<dbReference type="AlphaFoldDB" id="A0A1D7TIW7"/>
<dbReference type="PANTHER" id="PTHR33693:SF1">
    <property type="entry name" value="TYPE-4 URACIL-DNA GLYCOSYLASE"/>
    <property type="match status" value="1"/>
</dbReference>
<keyword evidence="11" id="KW-0234">DNA repair</keyword>
<name>A0A1D7TIW7_9BACT</name>
<accession>A0A1D7TIW7</accession>
<dbReference type="SMART" id="SM00987">
    <property type="entry name" value="UreE_C"/>
    <property type="match status" value="1"/>
</dbReference>
<evidence type="ECO:0000256" key="10">
    <source>
        <dbReference type="ARBA" id="ARBA00023014"/>
    </source>
</evidence>
<dbReference type="PANTHER" id="PTHR33693">
    <property type="entry name" value="TYPE-5 URACIL-DNA GLYCOSYLASE"/>
    <property type="match status" value="1"/>
</dbReference>
<keyword evidence="7" id="KW-0227">DNA damage</keyword>
<evidence type="ECO:0000256" key="5">
    <source>
        <dbReference type="ARBA" id="ARBA00022485"/>
    </source>
</evidence>
<dbReference type="EC" id="3.2.2.27" evidence="3"/>
<protein>
    <recommendedName>
        <fullName evidence="4">Type-4 uracil-DNA glycosylase</fullName>
        <ecNumber evidence="3">3.2.2.27</ecNumber>
    </recommendedName>
</protein>
<evidence type="ECO:0000256" key="8">
    <source>
        <dbReference type="ARBA" id="ARBA00022801"/>
    </source>
</evidence>
<dbReference type="CDD" id="cd10030">
    <property type="entry name" value="UDG-F4_TTUDGA_SPO1dp_like"/>
    <property type="match status" value="1"/>
</dbReference>
<comment type="catalytic activity">
    <reaction evidence="1">
        <text>Hydrolyzes single-stranded DNA or mismatched double-stranded DNA and polynucleotides, releasing free uracil.</text>
        <dbReference type="EC" id="3.2.2.27"/>
    </reaction>
</comment>
<dbReference type="InterPro" id="IPR005273">
    <property type="entry name" value="Ura-DNA_glyco_family4"/>
</dbReference>
<gene>
    <name evidence="13" type="ORF">SHALO_1190</name>
</gene>
<dbReference type="STRING" id="1193502.SHALO_1190"/>
<dbReference type="SUPFAM" id="SSF52141">
    <property type="entry name" value="Uracil-DNA glycosylase-like"/>
    <property type="match status" value="1"/>
</dbReference>
<organism evidence="13 14">
    <name type="scientific">Sulfurospirillum halorespirans DSM 13726</name>
    <dbReference type="NCBI Taxonomy" id="1193502"/>
    <lineage>
        <taxon>Bacteria</taxon>
        <taxon>Pseudomonadati</taxon>
        <taxon>Campylobacterota</taxon>
        <taxon>Epsilonproteobacteria</taxon>
        <taxon>Campylobacterales</taxon>
        <taxon>Sulfurospirillaceae</taxon>
        <taxon>Sulfurospirillum</taxon>
    </lineage>
</organism>
<evidence type="ECO:0000256" key="4">
    <source>
        <dbReference type="ARBA" id="ARBA00019403"/>
    </source>
</evidence>
<keyword evidence="8" id="KW-0378">Hydrolase</keyword>
<dbReference type="RefSeq" id="WP_069477794.1">
    <property type="nucleotide sequence ID" value="NZ_CP017111.1"/>
</dbReference>
<evidence type="ECO:0000256" key="1">
    <source>
        <dbReference type="ARBA" id="ARBA00001400"/>
    </source>
</evidence>
<evidence type="ECO:0000256" key="7">
    <source>
        <dbReference type="ARBA" id="ARBA00022763"/>
    </source>
</evidence>
<evidence type="ECO:0000256" key="3">
    <source>
        <dbReference type="ARBA" id="ARBA00012030"/>
    </source>
</evidence>
<sequence>MTQIEKIRLLKLLYQYRAMGFEFFQEYRPLSLSKQPTLSNNLEELKSSVAGCHLCALAKSRKNVIFGAGNLHAKVMFIGDSPGVSEDETGTLFTGKSGELLAKMIENVLLIPKEEVYVTTILKCKTPDNRVPTPEEVACCKPYLMQQIQTIRPKIIVALGSTSFHHLTGEYDTPIDKIRGSVLNFGEAKLIPTFHPSFLLRNPSSKKEVFADMLKIRSML</sequence>
<feature type="domain" description="Uracil-DNA glycosylase-like" evidence="12">
    <location>
        <begin position="66"/>
        <end position="214"/>
    </location>
</feature>
<dbReference type="GO" id="GO:0051539">
    <property type="term" value="F:4 iron, 4 sulfur cluster binding"/>
    <property type="evidence" value="ECO:0007669"/>
    <property type="project" value="UniProtKB-KW"/>
</dbReference>
<keyword evidence="9" id="KW-0408">Iron</keyword>
<evidence type="ECO:0000313" key="14">
    <source>
        <dbReference type="Proteomes" id="UP000094609"/>
    </source>
</evidence>
<dbReference type="NCBIfam" id="TIGR00758">
    <property type="entry name" value="UDG_fam4"/>
    <property type="match status" value="1"/>
</dbReference>
<dbReference type="InterPro" id="IPR036895">
    <property type="entry name" value="Uracil-DNA_glycosylase-like_sf"/>
</dbReference>
<reference evidence="14" key="1">
    <citation type="submission" date="2016-08" db="EMBL/GenBank/DDBJ databases">
        <title>Complete genome sequence of the organohalide-respiring Epsilonproteobacterium Sulfurospirillum halorespirans.</title>
        <authorList>
            <person name="Goris T."/>
            <person name="Zimmermann J."/>
            <person name="Schenz B."/>
            <person name="Lemos M."/>
            <person name="Hackermueller J."/>
            <person name="Diekert G."/>
        </authorList>
    </citation>
    <scope>NUCLEOTIDE SEQUENCE [LARGE SCALE GENOMIC DNA]</scope>
    <source>
        <strain>DSM 13726</strain>
        <strain evidence="14">PCE-M2</strain>
    </source>
</reference>
<dbReference type="SMART" id="SM00986">
    <property type="entry name" value="UDG"/>
    <property type="match status" value="1"/>
</dbReference>
<keyword evidence="14" id="KW-1185">Reference proteome</keyword>
<dbReference type="PATRIC" id="fig|1193502.14.peg.1208"/>
<keyword evidence="10" id="KW-0411">Iron-sulfur</keyword>
<evidence type="ECO:0000259" key="12">
    <source>
        <dbReference type="SMART" id="SM00986"/>
    </source>
</evidence>
<keyword evidence="6" id="KW-0479">Metal-binding</keyword>
<evidence type="ECO:0000256" key="9">
    <source>
        <dbReference type="ARBA" id="ARBA00023004"/>
    </source>
</evidence>
<dbReference type="EMBL" id="CP017111">
    <property type="protein sequence ID" value="AOO64968.1"/>
    <property type="molecule type" value="Genomic_DNA"/>
</dbReference>
<dbReference type="InterPro" id="IPR005122">
    <property type="entry name" value="Uracil-DNA_glycosylase-like"/>
</dbReference>
<dbReference type="GO" id="GO:0046872">
    <property type="term" value="F:metal ion binding"/>
    <property type="evidence" value="ECO:0007669"/>
    <property type="project" value="UniProtKB-KW"/>
</dbReference>
<dbReference type="KEGG" id="shal:SHALO_1190"/>
<dbReference type="Proteomes" id="UP000094609">
    <property type="component" value="Chromosome"/>
</dbReference>
<evidence type="ECO:0000256" key="6">
    <source>
        <dbReference type="ARBA" id="ARBA00022723"/>
    </source>
</evidence>